<dbReference type="EMBL" id="QKUF01000033">
    <property type="protein sequence ID" value="PZW22433.1"/>
    <property type="molecule type" value="Genomic_DNA"/>
</dbReference>
<protein>
    <submittedName>
        <fullName evidence="1">Uncharacterized protein</fullName>
    </submittedName>
</protein>
<name>A0A326U1X0_THEHA</name>
<sequence>MTTRRNYTREEWNYLESLPFLVGGFVSAVDSGFLGRLVEAFSLVPTVFKTAKRFPRNQLIQAVVQGQQAHGDSKGKAEKRFSEEADAKNVRDLCLHACRKVAEILDQKSYPAEATEFKRWVVAIGEEIANASGEGVRFRDFRSLGRRTITRRVSVKEEEALHAVREALGLPEL</sequence>
<reference evidence="1 2" key="1">
    <citation type="submission" date="2018-06" db="EMBL/GenBank/DDBJ databases">
        <title>Genomic Encyclopedia of Archaeal and Bacterial Type Strains, Phase II (KMG-II): from individual species to whole genera.</title>
        <authorList>
            <person name="Goeker M."/>
        </authorList>
    </citation>
    <scope>NUCLEOTIDE SEQUENCE [LARGE SCALE GENOMIC DNA]</scope>
    <source>
        <strain evidence="1 2">ATCC BAA-1881</strain>
    </source>
</reference>
<keyword evidence="2" id="KW-1185">Reference proteome</keyword>
<organism evidence="1 2">
    <name type="scientific">Thermosporothrix hazakensis</name>
    <dbReference type="NCBI Taxonomy" id="644383"/>
    <lineage>
        <taxon>Bacteria</taxon>
        <taxon>Bacillati</taxon>
        <taxon>Chloroflexota</taxon>
        <taxon>Ktedonobacteria</taxon>
        <taxon>Ktedonobacterales</taxon>
        <taxon>Thermosporotrichaceae</taxon>
        <taxon>Thermosporothrix</taxon>
    </lineage>
</organism>
<evidence type="ECO:0000313" key="2">
    <source>
        <dbReference type="Proteomes" id="UP000248806"/>
    </source>
</evidence>
<dbReference type="AlphaFoldDB" id="A0A326U1X0"/>
<evidence type="ECO:0000313" key="1">
    <source>
        <dbReference type="EMBL" id="PZW22433.1"/>
    </source>
</evidence>
<accession>A0A326U1X0</accession>
<dbReference type="Proteomes" id="UP000248806">
    <property type="component" value="Unassembled WGS sequence"/>
</dbReference>
<dbReference type="RefSeq" id="WP_111325708.1">
    <property type="nucleotide sequence ID" value="NZ_BIFX01000001.1"/>
</dbReference>
<gene>
    <name evidence="1" type="ORF">EI42_05455</name>
</gene>
<proteinExistence type="predicted"/>
<dbReference type="OrthoDB" id="165951at2"/>
<comment type="caution">
    <text evidence="1">The sequence shown here is derived from an EMBL/GenBank/DDBJ whole genome shotgun (WGS) entry which is preliminary data.</text>
</comment>